<keyword evidence="11" id="KW-1185">Reference proteome</keyword>
<keyword evidence="4" id="KW-1003">Cell membrane</keyword>
<organism evidence="10 11">
    <name type="scientific">Naumannella halotolerans</name>
    <dbReference type="NCBI Taxonomy" id="993414"/>
    <lineage>
        <taxon>Bacteria</taxon>
        <taxon>Bacillati</taxon>
        <taxon>Actinomycetota</taxon>
        <taxon>Actinomycetes</taxon>
        <taxon>Propionibacteriales</taxon>
        <taxon>Propionibacteriaceae</taxon>
        <taxon>Naumannella</taxon>
    </lineage>
</organism>
<name>A0A4R7J5P1_9ACTN</name>
<accession>A0A4R7J5P1</accession>
<feature type="transmembrane region" description="Helical" evidence="8">
    <location>
        <begin position="219"/>
        <end position="243"/>
    </location>
</feature>
<feature type="transmembrane region" description="Helical" evidence="8">
    <location>
        <begin position="174"/>
        <end position="193"/>
    </location>
</feature>
<dbReference type="GO" id="GO:1990961">
    <property type="term" value="P:xenobiotic detoxification by transmembrane export across the plasma membrane"/>
    <property type="evidence" value="ECO:0007669"/>
    <property type="project" value="InterPro"/>
</dbReference>
<evidence type="ECO:0000256" key="8">
    <source>
        <dbReference type="SAM" id="Phobius"/>
    </source>
</evidence>
<keyword evidence="7 8" id="KW-0472">Membrane</keyword>
<keyword evidence="3" id="KW-0813">Transport</keyword>
<dbReference type="AlphaFoldDB" id="A0A4R7J5P1"/>
<evidence type="ECO:0000256" key="6">
    <source>
        <dbReference type="ARBA" id="ARBA00022989"/>
    </source>
</evidence>
<evidence type="ECO:0000256" key="5">
    <source>
        <dbReference type="ARBA" id="ARBA00022692"/>
    </source>
</evidence>
<gene>
    <name evidence="10" type="ORF">CLV29_0113</name>
</gene>
<reference evidence="10 11" key="1">
    <citation type="submission" date="2019-03" db="EMBL/GenBank/DDBJ databases">
        <title>Genomic Encyclopedia of Archaeal and Bacterial Type Strains, Phase II (KMG-II): from individual species to whole genera.</title>
        <authorList>
            <person name="Goeker M."/>
        </authorList>
    </citation>
    <scope>NUCLEOTIDE SEQUENCE [LARGE SCALE GENOMIC DNA]</scope>
    <source>
        <strain evidence="10 11">DSM 24323</strain>
    </source>
</reference>
<feature type="transmembrane region" description="Helical" evidence="8">
    <location>
        <begin position="86"/>
        <end position="105"/>
    </location>
</feature>
<dbReference type="InterPro" id="IPR020846">
    <property type="entry name" value="MFS_dom"/>
</dbReference>
<feature type="transmembrane region" description="Helical" evidence="8">
    <location>
        <begin position="54"/>
        <end position="74"/>
    </location>
</feature>
<feature type="transmembrane region" description="Helical" evidence="8">
    <location>
        <begin position="311"/>
        <end position="336"/>
    </location>
</feature>
<proteinExistence type="inferred from homology"/>
<comment type="subcellular location">
    <subcellularLocation>
        <location evidence="1">Cell membrane</location>
        <topology evidence="1">Multi-pass membrane protein</topology>
    </subcellularLocation>
</comment>
<evidence type="ECO:0000313" key="11">
    <source>
        <dbReference type="Proteomes" id="UP000295371"/>
    </source>
</evidence>
<dbReference type="EMBL" id="SOAW01000001">
    <property type="protein sequence ID" value="TDT32534.1"/>
    <property type="molecule type" value="Genomic_DNA"/>
</dbReference>
<dbReference type="Pfam" id="PF07690">
    <property type="entry name" value="MFS_1"/>
    <property type="match status" value="1"/>
</dbReference>
<feature type="transmembrane region" description="Helical" evidence="8">
    <location>
        <begin position="20"/>
        <end position="42"/>
    </location>
</feature>
<feature type="domain" description="Major facilitator superfamily (MFS) profile" evidence="9">
    <location>
        <begin position="20"/>
        <end position="398"/>
    </location>
</feature>
<dbReference type="Proteomes" id="UP000295371">
    <property type="component" value="Unassembled WGS sequence"/>
</dbReference>
<comment type="similarity">
    <text evidence="2">Belongs to the major facilitator superfamily. Bcr/CmlA family.</text>
</comment>
<feature type="transmembrane region" description="Helical" evidence="8">
    <location>
        <begin position="144"/>
        <end position="162"/>
    </location>
</feature>
<dbReference type="Gene3D" id="1.20.1720.10">
    <property type="entry name" value="Multidrug resistance protein D"/>
    <property type="match status" value="1"/>
</dbReference>
<dbReference type="InterPro" id="IPR036259">
    <property type="entry name" value="MFS_trans_sf"/>
</dbReference>
<sequence>MSTPDTATATKESTTLGARWLIPLALLTALAPFGTDLYLAAFPTMVDDLSTTESGIQLSLTSFLIGAGVGQLIFGPISDRIGRMRPLVIGLVIAVAAGVAVALAPTITVLVIARLVQGICSAAGMVIGRAMISDLAVGDAAARALSLLMLVGGVAPVIAPLLGSLLVEPLGWRGLMWIVAALCLVALIGTTQLRETLPAERRGGAATPFHPSMLWSRSYVGNTLGFAFGFATMMAYISASSFLYQDLMGLSTWQYGLAFGINALGLMLSSGISARLADSVGPRRLARIGLSVNATAIVAITAIALSGLDPLWLVVPIFFAVAPLGLVFGNVTALALSTVREASGTGSALLGALQFGLAGLVAPLVSLGGEGTALPMALTMLVATVIANLAFTLGNRRPAGVDRSEPAEKDPSSTR</sequence>
<dbReference type="NCBIfam" id="TIGR00710">
    <property type="entry name" value="efflux_Bcr_CflA"/>
    <property type="match status" value="1"/>
</dbReference>
<keyword evidence="5 8" id="KW-0812">Transmembrane</keyword>
<dbReference type="GO" id="GO:0042910">
    <property type="term" value="F:xenobiotic transmembrane transporter activity"/>
    <property type="evidence" value="ECO:0007669"/>
    <property type="project" value="InterPro"/>
</dbReference>
<feature type="transmembrane region" description="Helical" evidence="8">
    <location>
        <begin position="373"/>
        <end position="393"/>
    </location>
</feature>
<dbReference type="InterPro" id="IPR011701">
    <property type="entry name" value="MFS"/>
</dbReference>
<dbReference type="PANTHER" id="PTHR23502:SF132">
    <property type="entry name" value="POLYAMINE TRANSPORTER 2-RELATED"/>
    <property type="match status" value="1"/>
</dbReference>
<dbReference type="CDD" id="cd17320">
    <property type="entry name" value="MFS_MdfA_MDR_like"/>
    <property type="match status" value="1"/>
</dbReference>
<protein>
    <submittedName>
        <fullName evidence="10">DHA1 family bicyclomycin/chloramphenicol resistance-like MFS transporter</fullName>
    </submittedName>
</protein>
<dbReference type="OrthoDB" id="9814303at2"/>
<dbReference type="PANTHER" id="PTHR23502">
    <property type="entry name" value="MAJOR FACILITATOR SUPERFAMILY"/>
    <property type="match status" value="1"/>
</dbReference>
<feature type="transmembrane region" description="Helical" evidence="8">
    <location>
        <begin position="111"/>
        <end position="132"/>
    </location>
</feature>
<feature type="transmembrane region" description="Helical" evidence="8">
    <location>
        <begin position="348"/>
        <end position="367"/>
    </location>
</feature>
<dbReference type="PROSITE" id="PS50850">
    <property type="entry name" value="MFS"/>
    <property type="match status" value="1"/>
</dbReference>
<evidence type="ECO:0000256" key="4">
    <source>
        <dbReference type="ARBA" id="ARBA00022475"/>
    </source>
</evidence>
<evidence type="ECO:0000256" key="7">
    <source>
        <dbReference type="ARBA" id="ARBA00023136"/>
    </source>
</evidence>
<dbReference type="RefSeq" id="WP_133753161.1">
    <property type="nucleotide sequence ID" value="NZ_CP171129.1"/>
</dbReference>
<evidence type="ECO:0000256" key="1">
    <source>
        <dbReference type="ARBA" id="ARBA00004651"/>
    </source>
</evidence>
<dbReference type="InterPro" id="IPR004812">
    <property type="entry name" value="Efflux_drug-R_Bcr/CmlA"/>
</dbReference>
<feature type="transmembrane region" description="Helical" evidence="8">
    <location>
        <begin position="285"/>
        <end position="305"/>
    </location>
</feature>
<comment type="caution">
    <text evidence="10">The sequence shown here is derived from an EMBL/GenBank/DDBJ whole genome shotgun (WGS) entry which is preliminary data.</text>
</comment>
<keyword evidence="6 8" id="KW-1133">Transmembrane helix</keyword>
<evidence type="ECO:0000256" key="3">
    <source>
        <dbReference type="ARBA" id="ARBA00022448"/>
    </source>
</evidence>
<dbReference type="GO" id="GO:0005886">
    <property type="term" value="C:plasma membrane"/>
    <property type="evidence" value="ECO:0007669"/>
    <property type="project" value="UniProtKB-SubCell"/>
</dbReference>
<dbReference type="SUPFAM" id="SSF103473">
    <property type="entry name" value="MFS general substrate transporter"/>
    <property type="match status" value="1"/>
</dbReference>
<feature type="transmembrane region" description="Helical" evidence="8">
    <location>
        <begin position="255"/>
        <end position="273"/>
    </location>
</feature>
<evidence type="ECO:0000313" key="10">
    <source>
        <dbReference type="EMBL" id="TDT32534.1"/>
    </source>
</evidence>
<evidence type="ECO:0000259" key="9">
    <source>
        <dbReference type="PROSITE" id="PS50850"/>
    </source>
</evidence>
<evidence type="ECO:0000256" key="2">
    <source>
        <dbReference type="ARBA" id="ARBA00006236"/>
    </source>
</evidence>